<accession>A0A8J7HTZ8</accession>
<evidence type="ECO:0000313" key="1">
    <source>
        <dbReference type="EMBL" id="MBH8565903.1"/>
    </source>
</evidence>
<dbReference type="AlphaFoldDB" id="A0A8J7HTZ8"/>
<keyword evidence="2" id="KW-1185">Reference proteome</keyword>
<protein>
    <submittedName>
        <fullName evidence="1">Uncharacterized protein</fullName>
    </submittedName>
</protein>
<organism evidence="1 2">
    <name type="scientific">Amazonocrinis nigriterrae CENA67</name>
    <dbReference type="NCBI Taxonomy" id="2794033"/>
    <lineage>
        <taxon>Bacteria</taxon>
        <taxon>Bacillati</taxon>
        <taxon>Cyanobacteriota</taxon>
        <taxon>Cyanophyceae</taxon>
        <taxon>Nostocales</taxon>
        <taxon>Nostocaceae</taxon>
        <taxon>Amazonocrinis</taxon>
        <taxon>Amazonocrinis nigriterrae</taxon>
    </lineage>
</organism>
<evidence type="ECO:0000313" key="2">
    <source>
        <dbReference type="Proteomes" id="UP000632766"/>
    </source>
</evidence>
<name>A0A8J7HTZ8_9NOST</name>
<reference evidence="1 2" key="1">
    <citation type="journal article" date="2021" name="Int. J. Syst. Evol. Microbiol.">
        <title>Amazonocrinis nigriterrae gen. nov., sp. nov., Atlanticothrix silvestris gen. nov., sp. nov. and Dendronalium phyllosphericum gen. nov., sp. nov., nostocacean cyanobacteria from Brazilian environments.</title>
        <authorList>
            <person name="Alvarenga D.O."/>
            <person name="Andreote A.P.D."/>
            <person name="Branco L.H.Z."/>
            <person name="Delbaje E."/>
            <person name="Cruz R.B."/>
            <person name="Varani A.M."/>
            <person name="Fiore M.F."/>
        </authorList>
    </citation>
    <scope>NUCLEOTIDE SEQUENCE [LARGE SCALE GENOMIC DNA]</scope>
    <source>
        <strain evidence="1 2">CENA67</strain>
    </source>
</reference>
<proteinExistence type="predicted"/>
<dbReference type="Proteomes" id="UP000632766">
    <property type="component" value="Unassembled WGS sequence"/>
</dbReference>
<comment type="caution">
    <text evidence="1">The sequence shown here is derived from an EMBL/GenBank/DDBJ whole genome shotgun (WGS) entry which is preliminary data.</text>
</comment>
<dbReference type="RefSeq" id="WP_198127687.1">
    <property type="nucleotide sequence ID" value="NZ_JAECZC010000076.1"/>
</dbReference>
<sequence length="109" mass="12259">MTKNLLIIAVSRFKLGQRHNRRAMQRDAIAPLSSDRPFPYFSPDCSLLLSLLFSKVAVILEPSGFSQTKDATVEERLTSTPGFEIVARTSVKDIPILNCSYCVRLKERS</sequence>
<dbReference type="EMBL" id="JAECZC010000076">
    <property type="protein sequence ID" value="MBH8565903.1"/>
    <property type="molecule type" value="Genomic_DNA"/>
</dbReference>
<gene>
    <name evidence="1" type="ORF">I8748_27680</name>
</gene>